<evidence type="ECO:0000256" key="9">
    <source>
        <dbReference type="ARBA" id="ARBA00023303"/>
    </source>
</evidence>
<comment type="similarity">
    <text evidence="2">Belongs to the P2X receptor family.</text>
</comment>
<evidence type="ECO:0000256" key="8">
    <source>
        <dbReference type="ARBA" id="ARBA00023286"/>
    </source>
</evidence>
<dbReference type="GO" id="GO:0070588">
    <property type="term" value="P:calcium ion transmembrane transport"/>
    <property type="evidence" value="ECO:0007669"/>
    <property type="project" value="TreeGrafter"/>
</dbReference>
<dbReference type="Pfam" id="PF00864">
    <property type="entry name" value="P2X_receptor"/>
    <property type="match status" value="1"/>
</dbReference>
<feature type="transmembrane region" description="Helical" evidence="11">
    <location>
        <begin position="318"/>
        <end position="337"/>
    </location>
</feature>
<feature type="transmembrane region" description="Helical" evidence="11">
    <location>
        <begin position="20"/>
        <end position="38"/>
    </location>
</feature>
<dbReference type="AlphaFoldDB" id="A0A914VXB0"/>
<keyword evidence="5 11" id="KW-1133">Transmembrane helix</keyword>
<proteinExistence type="inferred from homology"/>
<keyword evidence="3" id="KW-0813">Transport</keyword>
<dbReference type="Proteomes" id="UP000887566">
    <property type="component" value="Unplaced"/>
</dbReference>
<evidence type="ECO:0000313" key="13">
    <source>
        <dbReference type="WBParaSite" id="PSAMB.scaffold2583size22400.g18316.t1"/>
    </source>
</evidence>
<dbReference type="Gene3D" id="1.10.287.940">
    <property type="entry name" value="atp-gated p2x4 ion channel"/>
    <property type="match status" value="1"/>
</dbReference>
<name>A0A914VXB0_9BILA</name>
<dbReference type="GO" id="GO:0004931">
    <property type="term" value="F:extracellularly ATP-gated monoatomic cation channel activity"/>
    <property type="evidence" value="ECO:0007669"/>
    <property type="project" value="TreeGrafter"/>
</dbReference>
<keyword evidence="4 11" id="KW-0812">Transmembrane</keyword>
<protein>
    <submittedName>
        <fullName evidence="13">P2X purinoceptor</fullName>
    </submittedName>
</protein>
<keyword evidence="6" id="KW-0406">Ion transport</keyword>
<dbReference type="GO" id="GO:0098794">
    <property type="term" value="C:postsynapse"/>
    <property type="evidence" value="ECO:0007669"/>
    <property type="project" value="GOC"/>
</dbReference>
<evidence type="ECO:0000256" key="7">
    <source>
        <dbReference type="ARBA" id="ARBA00023136"/>
    </source>
</evidence>
<dbReference type="InterPro" id="IPR059116">
    <property type="entry name" value="P2X_receptor"/>
</dbReference>
<sequence length="411" mass="46740">MDEVTLPRSATIKSYPLSIIYQTIRLFIFGYVIIYGIVLKQRYQETDIGYGTVLTKVIGSADTRNRTDLEPKDVYQRVWESTDLVQSFQENGALFITSNAIITPQQQQGNCAEDPFIPEALCTPENATNCIQGSIPNQGNGKMTGKCVPTQFANSTPTYTCEVSGWCPTERMVIRKQALFPDVKDFFILIKAFVRFPLFDTNLQNMLRDLDDTELFRDCQEQNKRDNLADYDCPVFSLSYMLNKSGMLEDFDNIIAIEGGVLGVTVKWDCDFDYWENTTCRPEYIFRQLDITDSKPTASWDFRDGITYRENGTLNRDLHTVFGIFLIFNTEAMAGKFNPIDTLLELSAAFNLFDLASIVCIVLITYASILKRKNEESPLVDSDMSSAPPQGMIGLEQRREGLQSLNELRYE</sequence>
<evidence type="ECO:0000256" key="3">
    <source>
        <dbReference type="ARBA" id="ARBA00022448"/>
    </source>
</evidence>
<keyword evidence="9" id="KW-0407">Ion channel</keyword>
<keyword evidence="8" id="KW-1071">Ligand-gated ion channel</keyword>
<comment type="subcellular location">
    <subcellularLocation>
        <location evidence="1">Endomembrane system</location>
    </subcellularLocation>
</comment>
<dbReference type="InterPro" id="IPR027309">
    <property type="entry name" value="P2X_extracellular_dom_sf"/>
</dbReference>
<dbReference type="GO" id="GO:0012505">
    <property type="term" value="C:endomembrane system"/>
    <property type="evidence" value="ECO:0007669"/>
    <property type="project" value="UniProtKB-SubCell"/>
</dbReference>
<evidence type="ECO:0000256" key="6">
    <source>
        <dbReference type="ARBA" id="ARBA00023065"/>
    </source>
</evidence>
<feature type="region of interest" description="Disordered" evidence="10">
    <location>
        <begin position="379"/>
        <end position="398"/>
    </location>
</feature>
<evidence type="ECO:0000256" key="2">
    <source>
        <dbReference type="ARBA" id="ARBA00009848"/>
    </source>
</evidence>
<organism evidence="12 13">
    <name type="scientific">Plectus sambesii</name>
    <dbReference type="NCBI Taxonomy" id="2011161"/>
    <lineage>
        <taxon>Eukaryota</taxon>
        <taxon>Metazoa</taxon>
        <taxon>Ecdysozoa</taxon>
        <taxon>Nematoda</taxon>
        <taxon>Chromadorea</taxon>
        <taxon>Plectida</taxon>
        <taxon>Plectina</taxon>
        <taxon>Plectoidea</taxon>
        <taxon>Plectidae</taxon>
        <taxon>Plectus</taxon>
    </lineage>
</organism>
<dbReference type="PANTHER" id="PTHR10125">
    <property type="entry name" value="P2X PURINOCEPTOR"/>
    <property type="match status" value="1"/>
</dbReference>
<keyword evidence="7 11" id="KW-0472">Membrane</keyword>
<evidence type="ECO:0000256" key="11">
    <source>
        <dbReference type="SAM" id="Phobius"/>
    </source>
</evidence>
<feature type="transmembrane region" description="Helical" evidence="11">
    <location>
        <begin position="349"/>
        <end position="369"/>
    </location>
</feature>
<keyword evidence="12" id="KW-1185">Reference proteome</keyword>
<reference evidence="13" key="1">
    <citation type="submission" date="2022-11" db="UniProtKB">
        <authorList>
            <consortium name="WormBaseParasite"/>
        </authorList>
    </citation>
    <scope>IDENTIFICATION</scope>
</reference>
<evidence type="ECO:0000313" key="12">
    <source>
        <dbReference type="Proteomes" id="UP000887566"/>
    </source>
</evidence>
<accession>A0A914VXB0</accession>
<dbReference type="GO" id="GO:0016020">
    <property type="term" value="C:membrane"/>
    <property type="evidence" value="ECO:0007669"/>
    <property type="project" value="TreeGrafter"/>
</dbReference>
<evidence type="ECO:0000256" key="10">
    <source>
        <dbReference type="SAM" id="MobiDB-lite"/>
    </source>
</evidence>
<dbReference type="PANTHER" id="PTHR10125:SF31">
    <property type="entry name" value="P2X RECEPTOR E"/>
    <property type="match status" value="1"/>
</dbReference>
<evidence type="ECO:0000256" key="5">
    <source>
        <dbReference type="ARBA" id="ARBA00022989"/>
    </source>
</evidence>
<dbReference type="WBParaSite" id="PSAMB.scaffold2583size22400.g18316.t1">
    <property type="protein sequence ID" value="PSAMB.scaffold2583size22400.g18316.t1"/>
    <property type="gene ID" value="PSAMB.scaffold2583size22400.g18316"/>
</dbReference>
<evidence type="ECO:0000256" key="4">
    <source>
        <dbReference type="ARBA" id="ARBA00022692"/>
    </source>
</evidence>
<evidence type="ECO:0000256" key="1">
    <source>
        <dbReference type="ARBA" id="ARBA00004308"/>
    </source>
</evidence>
<dbReference type="Gene3D" id="2.60.490.10">
    <property type="entry name" value="atp-gated p2x4 ion channel domain"/>
    <property type="match status" value="1"/>
</dbReference>